<dbReference type="InterPro" id="IPR002376">
    <property type="entry name" value="Formyl_transf_N"/>
</dbReference>
<sequence>MAKILYLSNDEELFEFLKSDNNELVQTMDDISENFVKNEKFDFIISYRYLRILKEDVLRHFNQSAINLHISFLPYNRGVYPNLWSFVENTPNGVSIHYMSAGLDKGDIIAQKQIVFNPENETFLSSYNTLQSEIKGLFKKNWLKIKNKTIKPKAQIGIGSYHRYSDADYLLSLMPNGWDTNVAEFLEILNKNR</sequence>
<gene>
    <name evidence="2" type="primary">lgrA_2</name>
    <name evidence="2" type="ORF">LMG7974_00804</name>
</gene>
<evidence type="ECO:0000313" key="3">
    <source>
        <dbReference type="Proteomes" id="UP000789803"/>
    </source>
</evidence>
<dbReference type="Gene3D" id="3.40.50.170">
    <property type="entry name" value="Formyl transferase, N-terminal domain"/>
    <property type="match status" value="1"/>
</dbReference>
<dbReference type="RefSeq" id="WP_229932615.1">
    <property type="nucleotide sequence ID" value="NZ_CAJHOF010000006.1"/>
</dbReference>
<dbReference type="EMBL" id="CAJHOF010000006">
    <property type="protein sequence ID" value="CAD7288043.1"/>
    <property type="molecule type" value="Genomic_DNA"/>
</dbReference>
<dbReference type="InterPro" id="IPR036477">
    <property type="entry name" value="Formyl_transf_N_sf"/>
</dbReference>
<evidence type="ECO:0000259" key="1">
    <source>
        <dbReference type="Pfam" id="PF00551"/>
    </source>
</evidence>
<reference evidence="2 3" key="1">
    <citation type="submission" date="2020-11" db="EMBL/GenBank/DDBJ databases">
        <authorList>
            <person name="Peeters C."/>
        </authorList>
    </citation>
    <scope>NUCLEOTIDE SEQUENCE [LARGE SCALE GENOMIC DNA]</scope>
    <source>
        <strain evidence="2 3">LMG 7974</strain>
    </source>
</reference>
<dbReference type="Pfam" id="PF00551">
    <property type="entry name" value="Formyl_trans_N"/>
    <property type="match status" value="1"/>
</dbReference>
<dbReference type="PANTHER" id="PTHR11138:SF5">
    <property type="entry name" value="METHIONYL-TRNA FORMYLTRANSFERASE, MITOCHONDRIAL"/>
    <property type="match status" value="1"/>
</dbReference>
<accession>A0ABM8Q559</accession>
<organism evidence="2 3">
    <name type="scientific">Campylobacter majalis</name>
    <dbReference type="NCBI Taxonomy" id="2790656"/>
    <lineage>
        <taxon>Bacteria</taxon>
        <taxon>Pseudomonadati</taxon>
        <taxon>Campylobacterota</taxon>
        <taxon>Epsilonproteobacteria</taxon>
        <taxon>Campylobacterales</taxon>
        <taxon>Campylobacteraceae</taxon>
        <taxon>Campylobacter</taxon>
    </lineage>
</organism>
<protein>
    <submittedName>
        <fullName evidence="2">Linear gramicidin synthase subunit A</fullName>
    </submittedName>
</protein>
<comment type="caution">
    <text evidence="2">The sequence shown here is derived from an EMBL/GenBank/DDBJ whole genome shotgun (WGS) entry which is preliminary data.</text>
</comment>
<keyword evidence="3" id="KW-1185">Reference proteome</keyword>
<evidence type="ECO:0000313" key="2">
    <source>
        <dbReference type="EMBL" id="CAD7288043.1"/>
    </source>
</evidence>
<dbReference type="SUPFAM" id="SSF53328">
    <property type="entry name" value="Formyltransferase"/>
    <property type="match status" value="1"/>
</dbReference>
<dbReference type="Proteomes" id="UP000789803">
    <property type="component" value="Unassembled WGS sequence"/>
</dbReference>
<dbReference type="PANTHER" id="PTHR11138">
    <property type="entry name" value="METHIONYL-TRNA FORMYLTRANSFERASE"/>
    <property type="match status" value="1"/>
</dbReference>
<name>A0ABM8Q559_9BACT</name>
<proteinExistence type="predicted"/>
<feature type="domain" description="Formyl transferase N-terminal" evidence="1">
    <location>
        <begin position="30"/>
        <end position="125"/>
    </location>
</feature>